<dbReference type="GO" id="GO:0045002">
    <property type="term" value="P:double-strand break repair via single-strand annealing"/>
    <property type="evidence" value="ECO:0007669"/>
    <property type="project" value="TreeGrafter"/>
</dbReference>
<evidence type="ECO:0000313" key="5">
    <source>
        <dbReference type="EMBL" id="ETW78111.1"/>
    </source>
</evidence>
<keyword evidence="2" id="KW-0227">DNA damage</keyword>
<dbReference type="InterPro" id="IPR042525">
    <property type="entry name" value="Rad52_Rad59_Rad22_sf"/>
</dbReference>
<organism evidence="5 6">
    <name type="scientific">Heterobasidion irregulare (strain TC 32-1)</name>
    <dbReference type="NCBI Taxonomy" id="747525"/>
    <lineage>
        <taxon>Eukaryota</taxon>
        <taxon>Fungi</taxon>
        <taxon>Dikarya</taxon>
        <taxon>Basidiomycota</taxon>
        <taxon>Agaricomycotina</taxon>
        <taxon>Agaricomycetes</taxon>
        <taxon>Russulales</taxon>
        <taxon>Bondarzewiaceae</taxon>
        <taxon>Heterobasidion</taxon>
        <taxon>Heterobasidion annosum species complex</taxon>
    </lineage>
</organism>
<protein>
    <recommendedName>
        <fullName evidence="7">Rad52/22 double-strand break repair protein</fullName>
    </recommendedName>
</protein>
<accession>W4JYZ8</accession>
<keyword evidence="4" id="KW-0234">DNA repair</keyword>
<dbReference type="PANTHER" id="PTHR12132">
    <property type="entry name" value="DNA REPAIR AND RECOMBINATION PROTEIN RAD52, RAD59"/>
    <property type="match status" value="1"/>
</dbReference>
<dbReference type="SUPFAM" id="SSF54768">
    <property type="entry name" value="dsRNA-binding domain-like"/>
    <property type="match status" value="1"/>
</dbReference>
<evidence type="ECO:0000256" key="1">
    <source>
        <dbReference type="ARBA" id="ARBA00006638"/>
    </source>
</evidence>
<dbReference type="GeneID" id="20671164"/>
<dbReference type="PANTHER" id="PTHR12132:SF1">
    <property type="entry name" value="DNA REPAIR PROTEIN RAD52 HOMOLOG"/>
    <property type="match status" value="1"/>
</dbReference>
<evidence type="ECO:0000256" key="3">
    <source>
        <dbReference type="ARBA" id="ARBA00023172"/>
    </source>
</evidence>
<dbReference type="InParanoid" id="W4JYZ8"/>
<dbReference type="GO" id="GO:0003697">
    <property type="term" value="F:single-stranded DNA binding"/>
    <property type="evidence" value="ECO:0007669"/>
    <property type="project" value="UniProtKB-ARBA"/>
</dbReference>
<evidence type="ECO:0000313" key="6">
    <source>
        <dbReference type="Proteomes" id="UP000030671"/>
    </source>
</evidence>
<dbReference type="GO" id="GO:0000724">
    <property type="term" value="P:double-strand break repair via homologous recombination"/>
    <property type="evidence" value="ECO:0007669"/>
    <property type="project" value="UniProtKB-ARBA"/>
</dbReference>
<gene>
    <name evidence="5" type="ORF">HETIRDRAFT_325594</name>
</gene>
<proteinExistence type="inferred from homology"/>
<dbReference type="AlphaFoldDB" id="W4JYZ8"/>
<dbReference type="RefSeq" id="XP_009550111.1">
    <property type="nucleotide sequence ID" value="XM_009551816.1"/>
</dbReference>
<dbReference type="eggNOG" id="KOG4141">
    <property type="taxonomic scope" value="Eukaryota"/>
</dbReference>
<evidence type="ECO:0000256" key="2">
    <source>
        <dbReference type="ARBA" id="ARBA00022763"/>
    </source>
</evidence>
<keyword evidence="6" id="KW-1185">Reference proteome</keyword>
<dbReference type="OrthoDB" id="206565at2759"/>
<dbReference type="InterPro" id="IPR007232">
    <property type="entry name" value="Rad52_Rad59_Rad22"/>
</dbReference>
<dbReference type="Gene3D" id="3.30.390.80">
    <property type="entry name" value="DNA repair protein Rad52/59/22"/>
    <property type="match status" value="1"/>
</dbReference>
<evidence type="ECO:0000256" key="4">
    <source>
        <dbReference type="ARBA" id="ARBA00023204"/>
    </source>
</evidence>
<dbReference type="GO" id="GO:0005634">
    <property type="term" value="C:nucleus"/>
    <property type="evidence" value="ECO:0007669"/>
    <property type="project" value="TreeGrafter"/>
</dbReference>
<dbReference type="Pfam" id="PF04098">
    <property type="entry name" value="Rad52_Rad22"/>
    <property type="match status" value="1"/>
</dbReference>
<keyword evidence="3" id="KW-0233">DNA recombination</keyword>
<dbReference type="GO" id="GO:0006312">
    <property type="term" value="P:mitotic recombination"/>
    <property type="evidence" value="ECO:0007669"/>
    <property type="project" value="TreeGrafter"/>
</dbReference>
<dbReference type="Proteomes" id="UP000030671">
    <property type="component" value="Unassembled WGS sequence"/>
</dbReference>
<dbReference type="EMBL" id="KI925462">
    <property type="protein sequence ID" value="ETW78111.1"/>
    <property type="molecule type" value="Genomic_DNA"/>
</dbReference>
<dbReference type="HOGENOM" id="CLU_100405_1_0_1"/>
<reference evidence="5 6" key="1">
    <citation type="journal article" date="2012" name="New Phytol.">
        <title>Insight into trade-off between wood decay and parasitism from the genome of a fungal forest pathogen.</title>
        <authorList>
            <person name="Olson A."/>
            <person name="Aerts A."/>
            <person name="Asiegbu F."/>
            <person name="Belbahri L."/>
            <person name="Bouzid O."/>
            <person name="Broberg A."/>
            <person name="Canback B."/>
            <person name="Coutinho P.M."/>
            <person name="Cullen D."/>
            <person name="Dalman K."/>
            <person name="Deflorio G."/>
            <person name="van Diepen L.T."/>
            <person name="Dunand C."/>
            <person name="Duplessis S."/>
            <person name="Durling M."/>
            <person name="Gonthier P."/>
            <person name="Grimwood J."/>
            <person name="Fossdal C.G."/>
            <person name="Hansson D."/>
            <person name="Henrissat B."/>
            <person name="Hietala A."/>
            <person name="Himmelstrand K."/>
            <person name="Hoffmeister D."/>
            <person name="Hogberg N."/>
            <person name="James T.Y."/>
            <person name="Karlsson M."/>
            <person name="Kohler A."/>
            <person name="Kues U."/>
            <person name="Lee Y.H."/>
            <person name="Lin Y.C."/>
            <person name="Lind M."/>
            <person name="Lindquist E."/>
            <person name="Lombard V."/>
            <person name="Lucas S."/>
            <person name="Lunden K."/>
            <person name="Morin E."/>
            <person name="Murat C."/>
            <person name="Park J."/>
            <person name="Raffaello T."/>
            <person name="Rouze P."/>
            <person name="Salamov A."/>
            <person name="Schmutz J."/>
            <person name="Solheim H."/>
            <person name="Stahlberg J."/>
            <person name="Velez H."/>
            <person name="de Vries R.P."/>
            <person name="Wiebenga A."/>
            <person name="Woodward S."/>
            <person name="Yakovlev I."/>
            <person name="Garbelotto M."/>
            <person name="Martin F."/>
            <person name="Grigoriev I.V."/>
            <person name="Stenlid J."/>
        </authorList>
    </citation>
    <scope>NUCLEOTIDE SEQUENCE [LARGE SCALE GENOMIC DNA]</scope>
    <source>
        <strain evidence="5 6">TC 32-1</strain>
    </source>
</reference>
<comment type="similarity">
    <text evidence="1">Belongs to the RAD52 family.</text>
</comment>
<dbReference type="STRING" id="747525.W4JYZ8"/>
<name>W4JYZ8_HETIT</name>
<dbReference type="KEGG" id="hir:HETIRDRAFT_325594"/>
<dbReference type="InterPro" id="IPR041247">
    <property type="entry name" value="Rad52_fam"/>
</dbReference>
<sequence length="193" mass="20913">MFSVPQTPQPPSSLNETKPDISELDASRVSQTAVIQAKLNRRLGPEYVSQRPAPGGGPKLTYVEGWKIIGLANEVFGYNGWSSSIVNVTMDFCDICEETKRYSVGVTAMIKVTLRDGTSHEDVGYGTADNLKSKGAALDKAKKEAVTDGMKRALRNFGNLLGLCLYEKSFAQEVVKIKAPPPVSTVVPLHPKS</sequence>
<evidence type="ECO:0008006" key="7">
    <source>
        <dbReference type="Google" id="ProtNLM"/>
    </source>
</evidence>
<dbReference type="FunFam" id="3.30.390.80:FF:000001">
    <property type="entry name" value="DNA repair protein RAD52 homolog"/>
    <property type="match status" value="1"/>
</dbReference>